<evidence type="ECO:0000313" key="3">
    <source>
        <dbReference type="EMBL" id="KAJ7082471.1"/>
    </source>
</evidence>
<dbReference type="EMBL" id="JARJCN010000045">
    <property type="protein sequence ID" value="KAJ7082471.1"/>
    <property type="molecule type" value="Genomic_DNA"/>
</dbReference>
<dbReference type="AlphaFoldDB" id="A0AAD6XN14"/>
<feature type="region of interest" description="Disordered" evidence="1">
    <location>
        <begin position="367"/>
        <end position="437"/>
    </location>
</feature>
<comment type="caution">
    <text evidence="3">The sequence shown here is derived from an EMBL/GenBank/DDBJ whole genome shotgun (WGS) entry which is preliminary data.</text>
</comment>
<dbReference type="Proteomes" id="UP001222325">
    <property type="component" value="Unassembled WGS sequence"/>
</dbReference>
<evidence type="ECO:0000256" key="1">
    <source>
        <dbReference type="SAM" id="MobiDB-lite"/>
    </source>
</evidence>
<reference evidence="3" key="1">
    <citation type="submission" date="2023-03" db="EMBL/GenBank/DDBJ databases">
        <title>Massive genome expansion in bonnet fungi (Mycena s.s.) driven by repeated elements and novel gene families across ecological guilds.</title>
        <authorList>
            <consortium name="Lawrence Berkeley National Laboratory"/>
            <person name="Harder C.B."/>
            <person name="Miyauchi S."/>
            <person name="Viragh M."/>
            <person name="Kuo A."/>
            <person name="Thoen E."/>
            <person name="Andreopoulos B."/>
            <person name="Lu D."/>
            <person name="Skrede I."/>
            <person name="Drula E."/>
            <person name="Henrissat B."/>
            <person name="Morin E."/>
            <person name="Kohler A."/>
            <person name="Barry K."/>
            <person name="LaButti K."/>
            <person name="Morin E."/>
            <person name="Salamov A."/>
            <person name="Lipzen A."/>
            <person name="Mereny Z."/>
            <person name="Hegedus B."/>
            <person name="Baldrian P."/>
            <person name="Stursova M."/>
            <person name="Weitz H."/>
            <person name="Taylor A."/>
            <person name="Grigoriev I.V."/>
            <person name="Nagy L.G."/>
            <person name="Martin F."/>
            <person name="Kauserud H."/>
        </authorList>
    </citation>
    <scope>NUCLEOTIDE SEQUENCE</scope>
    <source>
        <strain evidence="3">CBHHK173m</strain>
    </source>
</reference>
<sequence length="977" mass="104852">MLSRARALGSLSRSSVIALSLVLAPSADASAPAPAPCRSLRSLRPAHLKDAAIVSKVGARSLEMHSPSDHTLHAARPPAARTGAPRRRRRRLAAQGATARTLRHRACAASTRAPEDQAGRPSSLQRPLVHTSVRAARPTSAAATSTPAACTIARPPRAARTDSPERVRLLYRCVVTVRVRLPALTSDVRAAAFEHLMHSPLHADRACSTPPSTSAPSLVATDVPAPRRLHAGSVASRARLLASEYAARCGCAARHVPRCQVTPPRSRPVCNQTPFHYVAAPATTRRRRLLTAIVSVTSSLSRSFVGSVRRFDQGGPRAHVDSRAQTHRRRIRHESSRARAPETATPFSRDVSALSSPAVLAREHCGQSRTARHVHGPTPSATHLRRRPPRAPDVTSRCRRRSHSQPMQARKRSGRGKSRLARHWPRAHPPISWGQSLGSSAESDVAALLKQARPSKLFKPSISLGSINDRAGASKGVSKRIRSFGEVGLGVAQRGSRLVPASHTCRLPRAEGSLHERVSFSQGLSSSLNDISRNQTRAVRRRLLDLHPPGSSERAVIQELIDITAILPLNPVVVYTQGLGFTGPRDAEEWGGARGGCGGAWKRCQDGTLRTPLGAPLPAPDLAPPSRSSPRPPHLAPRTYADARPSLLLPAHPCAPRPLVRRRPRRRSITLAVLATAFGPPLTGRLAPGLGPPPAFTRRVSAPHTQATTPFSERSTCVALAFPGTKTGGAFPAAPRSTQVHANVRARPAACRVYNRPTPVPRSQTRTRIRVRGASAARAALPCHPAGAFCANSSRSAAGTHVFYYISRDHSESDSAAARFARAVRRVGLRANRRKSLPPPLTRIERVDRMVLVSNADFTAAARVLPPTSPEQRRVLRATTGSILAAHAASVYAHPSPPATVRLLTPLQHAAARLADPRPLLRSRTPPPYALPPSPVAWRANPALAALSTPTATAALSPRSYSTLVPQRPMLDDRTMV</sequence>
<organism evidence="3 4">
    <name type="scientific">Mycena belliarum</name>
    <dbReference type="NCBI Taxonomy" id="1033014"/>
    <lineage>
        <taxon>Eukaryota</taxon>
        <taxon>Fungi</taxon>
        <taxon>Dikarya</taxon>
        <taxon>Basidiomycota</taxon>
        <taxon>Agaricomycotina</taxon>
        <taxon>Agaricomycetes</taxon>
        <taxon>Agaricomycetidae</taxon>
        <taxon>Agaricales</taxon>
        <taxon>Marasmiineae</taxon>
        <taxon>Mycenaceae</taxon>
        <taxon>Mycena</taxon>
    </lineage>
</organism>
<feature type="compositionally biased region" description="Basic residues" evidence="1">
    <location>
        <begin position="397"/>
        <end position="426"/>
    </location>
</feature>
<protein>
    <submittedName>
        <fullName evidence="3">Uncharacterized protein</fullName>
    </submittedName>
</protein>
<feature type="region of interest" description="Disordered" evidence="1">
    <location>
        <begin position="608"/>
        <end position="639"/>
    </location>
</feature>
<feature type="signal peptide" evidence="2">
    <location>
        <begin position="1"/>
        <end position="29"/>
    </location>
</feature>
<feature type="region of interest" description="Disordered" evidence="1">
    <location>
        <begin position="66"/>
        <end position="128"/>
    </location>
</feature>
<feature type="region of interest" description="Disordered" evidence="1">
    <location>
        <begin position="313"/>
        <end position="353"/>
    </location>
</feature>
<evidence type="ECO:0000313" key="4">
    <source>
        <dbReference type="Proteomes" id="UP001222325"/>
    </source>
</evidence>
<feature type="non-terminal residue" evidence="3">
    <location>
        <position position="977"/>
    </location>
</feature>
<name>A0AAD6XN14_9AGAR</name>
<accession>A0AAD6XN14</accession>
<feature type="chain" id="PRO_5042069577" evidence="2">
    <location>
        <begin position="30"/>
        <end position="977"/>
    </location>
</feature>
<keyword evidence="4" id="KW-1185">Reference proteome</keyword>
<keyword evidence="2" id="KW-0732">Signal</keyword>
<evidence type="ECO:0000256" key="2">
    <source>
        <dbReference type="SAM" id="SignalP"/>
    </source>
</evidence>
<proteinExistence type="predicted"/>
<gene>
    <name evidence="3" type="ORF">B0H15DRAFT_932725</name>
</gene>
<feature type="compositionally biased region" description="Low complexity" evidence="1">
    <location>
        <begin position="74"/>
        <end position="83"/>
    </location>
</feature>